<keyword evidence="4 6" id="KW-1133">Transmembrane helix</keyword>
<evidence type="ECO:0000313" key="7">
    <source>
        <dbReference type="EMBL" id="KAH7115220.1"/>
    </source>
</evidence>
<dbReference type="OrthoDB" id="161814at2759"/>
<dbReference type="Proteomes" id="UP000700596">
    <property type="component" value="Unassembled WGS sequence"/>
</dbReference>
<keyword evidence="6" id="KW-0186">Copper</keyword>
<evidence type="ECO:0000313" key="8">
    <source>
        <dbReference type="Proteomes" id="UP000700596"/>
    </source>
</evidence>
<dbReference type="Pfam" id="PF04145">
    <property type="entry name" value="Ctr"/>
    <property type="match status" value="1"/>
</dbReference>
<evidence type="ECO:0000256" key="6">
    <source>
        <dbReference type="RuleBase" id="RU367022"/>
    </source>
</evidence>
<keyword evidence="3 6" id="KW-0812">Transmembrane</keyword>
<feature type="transmembrane region" description="Helical" evidence="6">
    <location>
        <begin position="77"/>
        <end position="95"/>
    </location>
</feature>
<gene>
    <name evidence="7" type="ORF">B0J11DRAFT_127354</name>
</gene>
<reference evidence="7" key="1">
    <citation type="journal article" date="2021" name="Nat. Commun.">
        <title>Genetic determinants of endophytism in the Arabidopsis root mycobiome.</title>
        <authorList>
            <person name="Mesny F."/>
            <person name="Miyauchi S."/>
            <person name="Thiergart T."/>
            <person name="Pickel B."/>
            <person name="Atanasova L."/>
            <person name="Karlsson M."/>
            <person name="Huettel B."/>
            <person name="Barry K.W."/>
            <person name="Haridas S."/>
            <person name="Chen C."/>
            <person name="Bauer D."/>
            <person name="Andreopoulos W."/>
            <person name="Pangilinan J."/>
            <person name="LaButti K."/>
            <person name="Riley R."/>
            <person name="Lipzen A."/>
            <person name="Clum A."/>
            <person name="Drula E."/>
            <person name="Henrissat B."/>
            <person name="Kohler A."/>
            <person name="Grigoriev I.V."/>
            <person name="Martin F.M."/>
            <person name="Hacquard S."/>
        </authorList>
    </citation>
    <scope>NUCLEOTIDE SEQUENCE</scope>
    <source>
        <strain evidence="7">MPI-CAGE-CH-0243</strain>
    </source>
</reference>
<dbReference type="EMBL" id="JAGMWT010000016">
    <property type="protein sequence ID" value="KAH7115220.1"/>
    <property type="molecule type" value="Genomic_DNA"/>
</dbReference>
<dbReference type="AlphaFoldDB" id="A0A9P9ID74"/>
<feature type="transmembrane region" description="Helical" evidence="6">
    <location>
        <begin position="158"/>
        <end position="178"/>
    </location>
</feature>
<name>A0A9P9ID74_9PLEO</name>
<keyword evidence="6" id="KW-0406">Ion transport</keyword>
<keyword evidence="8" id="KW-1185">Reference proteome</keyword>
<evidence type="ECO:0000256" key="2">
    <source>
        <dbReference type="ARBA" id="ARBA00006921"/>
    </source>
</evidence>
<proteinExistence type="inferred from homology"/>
<dbReference type="InterPro" id="IPR007274">
    <property type="entry name" value="Cop_transporter"/>
</dbReference>
<keyword evidence="6" id="KW-0187">Copper transport</keyword>
<organism evidence="7 8">
    <name type="scientific">Dendryphion nanum</name>
    <dbReference type="NCBI Taxonomy" id="256645"/>
    <lineage>
        <taxon>Eukaryota</taxon>
        <taxon>Fungi</taxon>
        <taxon>Dikarya</taxon>
        <taxon>Ascomycota</taxon>
        <taxon>Pezizomycotina</taxon>
        <taxon>Dothideomycetes</taxon>
        <taxon>Pleosporomycetidae</taxon>
        <taxon>Pleosporales</taxon>
        <taxon>Torulaceae</taxon>
        <taxon>Dendryphion</taxon>
    </lineage>
</organism>
<dbReference type="GO" id="GO:0016020">
    <property type="term" value="C:membrane"/>
    <property type="evidence" value="ECO:0007669"/>
    <property type="project" value="UniProtKB-SubCell"/>
</dbReference>
<sequence>MNHGAMSSATTAVMNTMTGMTGMNMPTTTGAGAKATGTPSMGGMSMGGGCKISMLWNWYTIDSCFIARSWRITSKGMFAGSCIGVILLVIALEFLRRAGKEYDRFIVAQHVKSLASTAAVAPSSSNSSDHGKATSSSSAAACAPLAPQSFRPSVLQQAIRALLHMLQFAVAYFVMLLAMYYNGYIIICIFIGSYLGYFIFGWETLIVSATGNGRMEENATVCCG</sequence>
<protein>
    <recommendedName>
        <fullName evidence="6">Copper transport protein</fullName>
    </recommendedName>
</protein>
<comment type="similarity">
    <text evidence="2 6">Belongs to the copper transporter (Ctr) (TC 1.A.56) family. SLC31A subfamily.</text>
</comment>
<evidence type="ECO:0000256" key="1">
    <source>
        <dbReference type="ARBA" id="ARBA00004141"/>
    </source>
</evidence>
<keyword evidence="6" id="KW-0813">Transport</keyword>
<dbReference type="GO" id="GO:0005375">
    <property type="term" value="F:copper ion transmembrane transporter activity"/>
    <property type="evidence" value="ECO:0007669"/>
    <property type="project" value="UniProtKB-UniRule"/>
</dbReference>
<evidence type="ECO:0000256" key="3">
    <source>
        <dbReference type="ARBA" id="ARBA00022692"/>
    </source>
</evidence>
<evidence type="ECO:0000256" key="5">
    <source>
        <dbReference type="ARBA" id="ARBA00023136"/>
    </source>
</evidence>
<comment type="subcellular location">
    <subcellularLocation>
        <location evidence="1 6">Membrane</location>
        <topology evidence="1 6">Multi-pass membrane protein</topology>
    </subcellularLocation>
</comment>
<dbReference type="PANTHER" id="PTHR12483">
    <property type="entry name" value="SOLUTE CARRIER FAMILY 31 COPPER TRANSPORTERS"/>
    <property type="match status" value="1"/>
</dbReference>
<comment type="caution">
    <text evidence="7">The sequence shown here is derived from an EMBL/GenBank/DDBJ whole genome shotgun (WGS) entry which is preliminary data.</text>
</comment>
<accession>A0A9P9ID74</accession>
<keyword evidence="5 6" id="KW-0472">Membrane</keyword>
<evidence type="ECO:0000256" key="4">
    <source>
        <dbReference type="ARBA" id="ARBA00022989"/>
    </source>
</evidence>
<feature type="transmembrane region" description="Helical" evidence="6">
    <location>
        <begin position="184"/>
        <end position="205"/>
    </location>
</feature>
<dbReference type="PANTHER" id="PTHR12483:SF73">
    <property type="entry name" value="COPPER TRANSPORT PROTEIN CTR3"/>
    <property type="match status" value="1"/>
</dbReference>